<protein>
    <submittedName>
        <fullName evidence="2">Amidohydrolase</fullName>
    </submittedName>
</protein>
<dbReference type="Pfam" id="PF01979">
    <property type="entry name" value="Amidohydro_1"/>
    <property type="match status" value="1"/>
</dbReference>
<reference evidence="2 3" key="1">
    <citation type="submission" date="2018-08" db="EMBL/GenBank/DDBJ databases">
        <title>A genome reference for cultivated species of the human gut microbiota.</title>
        <authorList>
            <person name="Zou Y."/>
            <person name="Xue W."/>
            <person name="Luo G."/>
        </authorList>
    </citation>
    <scope>NUCLEOTIDE SEQUENCE [LARGE SCALE GENOMIC DNA]</scope>
    <source>
        <strain evidence="2 3">AM07-24</strain>
    </source>
</reference>
<dbReference type="EMBL" id="QRMS01000002">
    <property type="protein sequence ID" value="RHJ88767.1"/>
    <property type="molecule type" value="Genomic_DNA"/>
</dbReference>
<feature type="domain" description="Amidohydrolase-related" evidence="1">
    <location>
        <begin position="47"/>
        <end position="365"/>
    </location>
</feature>
<dbReference type="InterPro" id="IPR006680">
    <property type="entry name" value="Amidohydro-rel"/>
</dbReference>
<dbReference type="InterPro" id="IPR051781">
    <property type="entry name" value="Metallo-dep_Hydrolase"/>
</dbReference>
<dbReference type="SUPFAM" id="SSF51556">
    <property type="entry name" value="Metallo-dependent hydrolases"/>
    <property type="match status" value="1"/>
</dbReference>
<dbReference type="CDD" id="cd01309">
    <property type="entry name" value="Met_dep_hydrolase_C"/>
    <property type="match status" value="1"/>
</dbReference>
<name>A0A415E526_9FIRM</name>
<dbReference type="OrthoDB" id="9802793at2"/>
<evidence type="ECO:0000259" key="1">
    <source>
        <dbReference type="Pfam" id="PF01979"/>
    </source>
</evidence>
<keyword evidence="3" id="KW-1185">Reference proteome</keyword>
<dbReference type="PANTHER" id="PTHR43135">
    <property type="entry name" value="ALPHA-D-RIBOSE 1-METHYLPHOSPHONATE 5-TRIPHOSPHATE DIPHOSPHATASE"/>
    <property type="match status" value="1"/>
</dbReference>
<dbReference type="PANTHER" id="PTHR43135:SF3">
    <property type="entry name" value="ALPHA-D-RIBOSE 1-METHYLPHOSPHONATE 5-TRIPHOSPHATE DIPHOSPHATASE"/>
    <property type="match status" value="1"/>
</dbReference>
<dbReference type="Proteomes" id="UP000284841">
    <property type="component" value="Unassembled WGS sequence"/>
</dbReference>
<keyword evidence="2" id="KW-0378">Hydrolase</keyword>
<organism evidence="2 3">
    <name type="scientific">Emergencia timonensis</name>
    <dbReference type="NCBI Taxonomy" id="1776384"/>
    <lineage>
        <taxon>Bacteria</taxon>
        <taxon>Bacillati</taxon>
        <taxon>Bacillota</taxon>
        <taxon>Clostridia</taxon>
        <taxon>Peptostreptococcales</taxon>
        <taxon>Anaerovoracaceae</taxon>
        <taxon>Emergencia</taxon>
    </lineage>
</organism>
<dbReference type="Gene3D" id="3.20.20.140">
    <property type="entry name" value="Metal-dependent hydrolases"/>
    <property type="match status" value="1"/>
</dbReference>
<dbReference type="InterPro" id="IPR032466">
    <property type="entry name" value="Metal_Hydrolase"/>
</dbReference>
<comment type="caution">
    <text evidence="2">The sequence shown here is derived from an EMBL/GenBank/DDBJ whole genome shotgun (WGS) entry which is preliminary data.</text>
</comment>
<proteinExistence type="predicted"/>
<dbReference type="GO" id="GO:0016810">
    <property type="term" value="F:hydrolase activity, acting on carbon-nitrogen (but not peptide) bonds"/>
    <property type="evidence" value="ECO:0007669"/>
    <property type="project" value="InterPro"/>
</dbReference>
<sequence>MIIKNGQIFIEQRGTFEALDIRIESEKIVQIGKNLQGGEVLDAKGCFITPGLIEAHSHIGMYEEGIQWEGDDICENEPVTPEMRAIDAFYPGDSAFLESLTGGVTTMCTGFGSGGVVAGTAVIVENNGALVADDMVLVADAGMKCALGENPRDFGRKGKQPNTRASVAFLLRQCLQDAVDYKAEKEAAARKGDHFKKNLGMEAMMDVIEGRMPIKAHCHRSDDICTVIRICKEFGVNATLDHCTDGHLIADHIKKSGYPAIVGPTFGSKSKYELRNKSFDTAAVLVKAGVKVAITTDHNVTPQESLNWLAAMYLRNGLSEADAIRCITCNPADILGIADRKGRLQTGLDGDVVIWDRHPLDIQAKPGLVYVRGKEVYRDVSVAPMIVKP</sequence>
<dbReference type="AlphaFoldDB" id="A0A415E526"/>
<accession>A0A415E526</accession>
<dbReference type="InterPro" id="IPR011059">
    <property type="entry name" value="Metal-dep_hydrolase_composite"/>
</dbReference>
<evidence type="ECO:0000313" key="2">
    <source>
        <dbReference type="EMBL" id="RHJ88767.1"/>
    </source>
</evidence>
<gene>
    <name evidence="2" type="ORF">DW099_09105</name>
</gene>
<dbReference type="SUPFAM" id="SSF51338">
    <property type="entry name" value="Composite domain of metallo-dependent hydrolases"/>
    <property type="match status" value="1"/>
</dbReference>
<dbReference type="STRING" id="1776384.GCA_900086585_04172"/>
<evidence type="ECO:0000313" key="3">
    <source>
        <dbReference type="Proteomes" id="UP000284841"/>
    </source>
</evidence>